<feature type="compositionally biased region" description="Low complexity" evidence="5">
    <location>
        <begin position="72"/>
        <end position="109"/>
    </location>
</feature>
<feature type="compositionally biased region" description="Low complexity" evidence="5">
    <location>
        <begin position="254"/>
        <end position="272"/>
    </location>
</feature>
<feature type="compositionally biased region" description="Polar residues" evidence="5">
    <location>
        <begin position="1183"/>
        <end position="1196"/>
    </location>
</feature>
<gene>
    <name evidence="7" type="ORF">BV898_07212</name>
</gene>
<feature type="compositionally biased region" description="Polar residues" evidence="5">
    <location>
        <begin position="499"/>
        <end position="539"/>
    </location>
</feature>
<feature type="compositionally biased region" description="Polar residues" evidence="5">
    <location>
        <begin position="1142"/>
        <end position="1155"/>
    </location>
</feature>
<organism evidence="7 8">
    <name type="scientific">Hypsibius exemplaris</name>
    <name type="common">Freshwater tardigrade</name>
    <dbReference type="NCBI Taxonomy" id="2072580"/>
    <lineage>
        <taxon>Eukaryota</taxon>
        <taxon>Metazoa</taxon>
        <taxon>Ecdysozoa</taxon>
        <taxon>Tardigrada</taxon>
        <taxon>Eutardigrada</taxon>
        <taxon>Parachela</taxon>
        <taxon>Hypsibioidea</taxon>
        <taxon>Hypsibiidae</taxon>
        <taxon>Hypsibius</taxon>
    </lineage>
</organism>
<evidence type="ECO:0000256" key="4">
    <source>
        <dbReference type="SAM" id="Coils"/>
    </source>
</evidence>
<protein>
    <submittedName>
        <fullName evidence="7">Eukaryotic translation initiation factor 4 gamma 3</fullName>
    </submittedName>
</protein>
<feature type="compositionally biased region" description="Basic and acidic residues" evidence="5">
    <location>
        <begin position="391"/>
        <end position="422"/>
    </location>
</feature>
<feature type="coiled-coil region" evidence="4">
    <location>
        <begin position="850"/>
        <end position="877"/>
    </location>
</feature>
<evidence type="ECO:0000256" key="2">
    <source>
        <dbReference type="ARBA" id="ARBA00022540"/>
    </source>
</evidence>
<feature type="region of interest" description="Disordered" evidence="5">
    <location>
        <begin position="660"/>
        <end position="718"/>
    </location>
</feature>
<feature type="compositionally biased region" description="Low complexity" evidence="5">
    <location>
        <begin position="49"/>
        <end position="64"/>
    </location>
</feature>
<feature type="compositionally biased region" description="Basic and acidic residues" evidence="5">
    <location>
        <begin position="339"/>
        <end position="355"/>
    </location>
</feature>
<keyword evidence="2 7" id="KW-0396">Initiation factor</keyword>
<feature type="compositionally biased region" description="Low complexity" evidence="5">
    <location>
        <begin position="216"/>
        <end position="230"/>
    </location>
</feature>
<feature type="region of interest" description="Disordered" evidence="5">
    <location>
        <begin position="339"/>
        <end position="607"/>
    </location>
</feature>
<evidence type="ECO:0000313" key="8">
    <source>
        <dbReference type="Proteomes" id="UP000192578"/>
    </source>
</evidence>
<feature type="region of interest" description="Disordered" evidence="5">
    <location>
        <begin position="156"/>
        <end position="277"/>
    </location>
</feature>
<dbReference type="SMART" id="SM00543">
    <property type="entry name" value="MIF4G"/>
    <property type="match status" value="1"/>
</dbReference>
<dbReference type="PROSITE" id="PS51366">
    <property type="entry name" value="MI"/>
    <property type="match status" value="1"/>
</dbReference>
<proteinExistence type="inferred from homology"/>
<dbReference type="SUPFAM" id="SSF48371">
    <property type="entry name" value="ARM repeat"/>
    <property type="match status" value="2"/>
</dbReference>
<dbReference type="Proteomes" id="UP000192578">
    <property type="component" value="Unassembled WGS sequence"/>
</dbReference>
<dbReference type="Pfam" id="PF02854">
    <property type="entry name" value="MIF4G"/>
    <property type="match status" value="1"/>
</dbReference>
<dbReference type="GO" id="GO:0003723">
    <property type="term" value="F:RNA binding"/>
    <property type="evidence" value="ECO:0007669"/>
    <property type="project" value="InterPro"/>
</dbReference>
<dbReference type="EMBL" id="MTYJ01000046">
    <property type="protein sequence ID" value="OQV18775.1"/>
    <property type="molecule type" value="Genomic_DNA"/>
</dbReference>
<dbReference type="Gene3D" id="1.25.40.180">
    <property type="match status" value="2"/>
</dbReference>
<dbReference type="GO" id="GO:0003743">
    <property type="term" value="F:translation initiation factor activity"/>
    <property type="evidence" value="ECO:0007669"/>
    <property type="project" value="UniProtKB-KW"/>
</dbReference>
<feature type="region of interest" description="Disordered" evidence="5">
    <location>
        <begin position="1105"/>
        <end position="1207"/>
    </location>
</feature>
<keyword evidence="3" id="KW-0648">Protein biosynthesis</keyword>
<feature type="region of interest" description="Disordered" evidence="5">
    <location>
        <begin position="289"/>
        <end position="319"/>
    </location>
</feature>
<feature type="compositionally biased region" description="Low complexity" evidence="5">
    <location>
        <begin position="1045"/>
        <end position="1070"/>
    </location>
</feature>
<dbReference type="OrthoDB" id="10071175at2759"/>
<feature type="region of interest" description="Disordered" evidence="5">
    <location>
        <begin position="1013"/>
        <end position="1083"/>
    </location>
</feature>
<keyword evidence="4" id="KW-0175">Coiled coil</keyword>
<feature type="compositionally biased region" description="Polar residues" evidence="5">
    <location>
        <begin position="309"/>
        <end position="319"/>
    </location>
</feature>
<evidence type="ECO:0000256" key="1">
    <source>
        <dbReference type="ARBA" id="ARBA00005775"/>
    </source>
</evidence>
<feature type="compositionally biased region" description="Low complexity" evidence="5">
    <location>
        <begin position="1020"/>
        <end position="1037"/>
    </location>
</feature>
<dbReference type="InterPro" id="IPR003891">
    <property type="entry name" value="Initiation_fac_eIF4g_MI"/>
</dbReference>
<dbReference type="PANTHER" id="PTHR23253">
    <property type="entry name" value="EUKARYOTIC TRANSLATION INITIATION FACTOR 4 GAMMA"/>
    <property type="match status" value="1"/>
</dbReference>
<feature type="compositionally biased region" description="Low complexity" evidence="5">
    <location>
        <begin position="173"/>
        <end position="191"/>
    </location>
</feature>
<accession>A0A1W0WUA0</accession>
<comment type="caution">
    <text evidence="7">The sequence shown here is derived from an EMBL/GenBank/DDBJ whole genome shotgun (WGS) entry which is preliminary data.</text>
</comment>
<evidence type="ECO:0000259" key="6">
    <source>
        <dbReference type="PROSITE" id="PS51366"/>
    </source>
</evidence>
<dbReference type="InterPro" id="IPR003890">
    <property type="entry name" value="MIF4G-like_typ-3"/>
</dbReference>
<feature type="compositionally biased region" description="Basic and acidic residues" evidence="5">
    <location>
        <begin position="569"/>
        <end position="585"/>
    </location>
</feature>
<feature type="compositionally biased region" description="Gly residues" evidence="5">
    <location>
        <begin position="666"/>
        <end position="679"/>
    </location>
</feature>
<feature type="compositionally biased region" description="Polar residues" evidence="5">
    <location>
        <begin position="8"/>
        <end position="48"/>
    </location>
</feature>
<reference evidence="8" key="1">
    <citation type="submission" date="2017-01" db="EMBL/GenBank/DDBJ databases">
        <title>Comparative genomics of anhydrobiosis in the tardigrade Hypsibius dujardini.</title>
        <authorList>
            <person name="Yoshida Y."/>
            <person name="Koutsovoulos G."/>
            <person name="Laetsch D."/>
            <person name="Stevens L."/>
            <person name="Kumar S."/>
            <person name="Horikawa D."/>
            <person name="Ishino K."/>
            <person name="Komine S."/>
            <person name="Tomita M."/>
            <person name="Blaxter M."/>
            <person name="Arakawa K."/>
        </authorList>
    </citation>
    <scope>NUCLEOTIDE SEQUENCE [LARGE SCALE GENOMIC DNA]</scope>
    <source>
        <strain evidence="8">Z151</strain>
    </source>
</reference>
<feature type="compositionally biased region" description="Polar residues" evidence="5">
    <location>
        <begin position="1106"/>
        <end position="1134"/>
    </location>
</feature>
<feature type="domain" description="MI" evidence="6">
    <location>
        <begin position="1222"/>
        <end position="1347"/>
    </location>
</feature>
<sequence length="1396" mass="151258">MKLDSQSEDTATKASASNMEQQQQVRHSHPGSQNGPTRPFSSGKPRTTSGSSGFNNNSNNHNQGNQGGGGAPQQQQQYAPQQQQQHHHQGQQNMQSQYPGPQQLTPQQAALQQAQAQFMIHNGMQFSGYTPGYGPVMQQPFLLPVGANGPFPTGLVRMPQGFPPQHVQSPNFYSPQQGYQMYPPQGYAQPQRFPGSQGGFAHPQQLHSGEGPPQPSGQAQLQQQHGGPPSLSGPPQPAGPTRLSAPTENAVGAQQQPSPDIHQQQQQQPYIIPGGGPPRYRNPGLFAPTVRQPTPQVNFVGDSLAPVGGQQQFPQQAASTMSTLQKRVKNVLTFVDPETKEAVKLPEAEKPEDRSSVAAAANAERRGSVDSGKGAAATALPAADAVSVSSDTEHTPQRKDSVSEDKAAADDVKAEFRRKVFDLHGNTGPRKSESSISETAAAGELSGKDEAGPTVVPKVATPPPPAARQPIVISAPPSGPRQVSGPVPSNDLAGRPAVNASSGETTIVRDVNTSPRKFAETSNDSSSAQSSPEVHSAKTTPAEPAVSPVRSTEEIKPAEPIQTTLSPVKVEKRESSEEHRQEPEQPKPAANAAEVAAAERRPSVTANGEIVDEMEALEEAAVDKPHLPGRLVYDRSKLLELERSFRDAKLSDDMKKKVDSVLKNNTGGGPAGGQSGNRGGPSYAQYGPPPPMNMGMPRVSSNRDMHGGGHGQGPAPRVITLNTSSRYEEMPVNENAWKPAHKRGQDDLDADEKTLASVRALLNKITPNNYEKLSNKMLEEKFTETPDLLLGAVDVIFDKALDELNYAEIYAKLCRKLIDLETKPDDNGRVVKFRTVLLQRAQHYFEKTDMESQEADKEDVKITAAEAEEKRVKAKRHYLGNIRFISELYRFEMLTDKVILSCFQRLLPKRSDFGDADEEKLECLCKLLMTCSERIKPDSAVAVQTLFDQLKKMIDGRATSSRIRFLMQDTIDLRKNNYVARKTVAPANVKPKTLQEIHEEKRLEELAIKNAVRDLPPAPRGQQQMQGGRSGGPMLQMQGGGMMMSGGMKKVSSQPGGMSSMQQQGSPQQPGRGGISNVSSGSVTKPSKFLGSLTAVSGGGTPFQLGKTSQWSKGSGQLQNSASNSRISLPQTASDRARMENRSATNSRENSMSRQGNDRMGPRGSLTHTPELREGTPILVNVEPTSGESPRGSQLPTPADTPLSRSPVNEILPDVTEDEVLDITKHLVESIKKSEGTDVQDVITDASQKLSRFNSKLKQQFVSTVFGHYYESKQPDRKPITGLLVGVAKEGRLPLEVLEESFAEQIAQTADQVMDVGPAYYTYVVALIGPLVVEGHFPVASVEGVFRRADGPAEVEKYQEAFRKWVNLSESVSADRRHILSSAPEWANYLNDPAAL</sequence>
<dbReference type="InterPro" id="IPR016024">
    <property type="entry name" value="ARM-type_fold"/>
</dbReference>
<evidence type="ECO:0000256" key="3">
    <source>
        <dbReference type="ARBA" id="ARBA00022917"/>
    </source>
</evidence>
<evidence type="ECO:0000256" key="5">
    <source>
        <dbReference type="SAM" id="MobiDB-lite"/>
    </source>
</evidence>
<feature type="compositionally biased region" description="Low complexity" evidence="5">
    <location>
        <begin position="375"/>
        <end position="385"/>
    </location>
</feature>
<keyword evidence="8" id="KW-1185">Reference proteome</keyword>
<evidence type="ECO:0000313" key="7">
    <source>
        <dbReference type="EMBL" id="OQV18775.1"/>
    </source>
</evidence>
<feature type="region of interest" description="Disordered" evidence="5">
    <location>
        <begin position="1"/>
        <end position="109"/>
    </location>
</feature>
<comment type="similarity">
    <text evidence="1">Belongs to the eukaryotic initiation factor 4G family.</text>
</comment>
<name>A0A1W0WUA0_HYPEX</name>